<dbReference type="AlphaFoldDB" id="A0A1F5N940"/>
<protein>
    <submittedName>
        <fullName evidence="1">Uncharacterized protein</fullName>
    </submittedName>
</protein>
<accession>A0A1F5N940</accession>
<comment type="caution">
    <text evidence="1">The sequence shown here is derived from an EMBL/GenBank/DDBJ whole genome shotgun (WGS) entry which is preliminary data.</text>
</comment>
<sequence length="68" mass="7904">MLLRKRYRTKLILVIVAVLLFLYWRGIKNVEADKKWDCEYHIAYAVCDTKGAKSIPGIFEVLKAGARF</sequence>
<name>A0A1F5N940_9BACT</name>
<evidence type="ECO:0000313" key="1">
    <source>
        <dbReference type="EMBL" id="OGE74211.1"/>
    </source>
</evidence>
<organism evidence="1 2">
    <name type="scientific">Candidatus Doudnabacteria bacterium RIFCSPHIGHO2_01_FULL_41_86</name>
    <dbReference type="NCBI Taxonomy" id="1817821"/>
    <lineage>
        <taxon>Bacteria</taxon>
        <taxon>Candidatus Doudnaibacteriota</taxon>
    </lineage>
</organism>
<dbReference type="STRING" id="1817821.A2717_01535"/>
<proteinExistence type="predicted"/>
<gene>
    <name evidence="1" type="ORF">A2717_01535</name>
</gene>
<dbReference type="EMBL" id="MFEH01000001">
    <property type="protein sequence ID" value="OGE74211.1"/>
    <property type="molecule type" value="Genomic_DNA"/>
</dbReference>
<dbReference type="Proteomes" id="UP000177610">
    <property type="component" value="Unassembled WGS sequence"/>
</dbReference>
<evidence type="ECO:0000313" key="2">
    <source>
        <dbReference type="Proteomes" id="UP000177610"/>
    </source>
</evidence>
<reference evidence="1 2" key="1">
    <citation type="journal article" date="2016" name="Nat. Commun.">
        <title>Thousands of microbial genomes shed light on interconnected biogeochemical processes in an aquifer system.</title>
        <authorList>
            <person name="Anantharaman K."/>
            <person name="Brown C.T."/>
            <person name="Hug L.A."/>
            <person name="Sharon I."/>
            <person name="Castelle C.J."/>
            <person name="Probst A.J."/>
            <person name="Thomas B.C."/>
            <person name="Singh A."/>
            <person name="Wilkins M.J."/>
            <person name="Karaoz U."/>
            <person name="Brodie E.L."/>
            <person name="Williams K.H."/>
            <person name="Hubbard S.S."/>
            <person name="Banfield J.F."/>
        </authorList>
    </citation>
    <scope>NUCLEOTIDE SEQUENCE [LARGE SCALE GENOMIC DNA]</scope>
</reference>